<evidence type="ECO:0000256" key="1">
    <source>
        <dbReference type="ARBA" id="ARBA00004643"/>
    </source>
</evidence>
<evidence type="ECO:0000256" key="2">
    <source>
        <dbReference type="ARBA" id="ARBA00004687"/>
    </source>
</evidence>
<keyword evidence="14" id="KW-1185">Reference proteome</keyword>
<keyword evidence="10" id="KW-0325">Glycoprotein</keyword>
<keyword evidence="9 11" id="KW-0472">Membrane</keyword>
<evidence type="ECO:0000256" key="9">
    <source>
        <dbReference type="ARBA" id="ARBA00023136"/>
    </source>
</evidence>
<protein>
    <recommendedName>
        <fullName evidence="4 11">Protein PBN1</fullName>
    </recommendedName>
</protein>
<evidence type="ECO:0000256" key="12">
    <source>
        <dbReference type="SAM" id="MobiDB-lite"/>
    </source>
</evidence>
<keyword evidence="5 11" id="KW-0337">GPI-anchor biosynthesis</keyword>
<evidence type="ECO:0000256" key="10">
    <source>
        <dbReference type="ARBA" id="ARBA00023180"/>
    </source>
</evidence>
<dbReference type="EMBL" id="ML994085">
    <property type="protein sequence ID" value="KAF2199276.1"/>
    <property type="molecule type" value="Genomic_DNA"/>
</dbReference>
<comment type="similarity">
    <text evidence="3 11">Belongs to the PIGX family.</text>
</comment>
<dbReference type="InterPro" id="IPR042322">
    <property type="entry name" value="Pbn1"/>
</dbReference>
<evidence type="ECO:0000256" key="6">
    <source>
        <dbReference type="ARBA" id="ARBA00022692"/>
    </source>
</evidence>
<evidence type="ECO:0000256" key="11">
    <source>
        <dbReference type="RuleBase" id="RU366056"/>
    </source>
</evidence>
<reference evidence="13" key="1">
    <citation type="journal article" date="2020" name="Stud. Mycol.">
        <title>101 Dothideomycetes genomes: a test case for predicting lifestyles and emergence of pathogens.</title>
        <authorList>
            <person name="Haridas S."/>
            <person name="Albert R."/>
            <person name="Binder M."/>
            <person name="Bloem J."/>
            <person name="Labutti K."/>
            <person name="Salamov A."/>
            <person name="Andreopoulos B."/>
            <person name="Baker S."/>
            <person name="Barry K."/>
            <person name="Bills G."/>
            <person name="Bluhm B."/>
            <person name="Cannon C."/>
            <person name="Castanera R."/>
            <person name="Culley D."/>
            <person name="Daum C."/>
            <person name="Ezra D."/>
            <person name="Gonzalez J."/>
            <person name="Henrissat B."/>
            <person name="Kuo A."/>
            <person name="Liang C."/>
            <person name="Lipzen A."/>
            <person name="Lutzoni F."/>
            <person name="Magnuson J."/>
            <person name="Mondo S."/>
            <person name="Nolan M."/>
            <person name="Ohm R."/>
            <person name="Pangilinan J."/>
            <person name="Park H.-J."/>
            <person name="Ramirez L."/>
            <person name="Alfaro M."/>
            <person name="Sun H."/>
            <person name="Tritt A."/>
            <person name="Yoshinaga Y."/>
            <person name="Zwiers L.-H."/>
            <person name="Turgeon B."/>
            <person name="Goodwin S."/>
            <person name="Spatafora J."/>
            <person name="Crous P."/>
            <person name="Grigoriev I."/>
        </authorList>
    </citation>
    <scope>NUCLEOTIDE SEQUENCE</scope>
    <source>
        <strain evidence="13">ATCC 74209</strain>
    </source>
</reference>
<dbReference type="InterPro" id="IPR013233">
    <property type="entry name" value="PIG-X/PBN1"/>
</dbReference>
<evidence type="ECO:0000313" key="13">
    <source>
        <dbReference type="EMBL" id="KAF2199276.1"/>
    </source>
</evidence>
<feature type="transmembrane region" description="Helical" evidence="11">
    <location>
        <begin position="511"/>
        <end position="529"/>
    </location>
</feature>
<evidence type="ECO:0000256" key="4">
    <source>
        <dbReference type="ARBA" id="ARBA00020410"/>
    </source>
</evidence>
<feature type="compositionally biased region" description="Basic and acidic residues" evidence="12">
    <location>
        <begin position="546"/>
        <end position="560"/>
    </location>
</feature>
<dbReference type="GO" id="GO:0000030">
    <property type="term" value="F:mannosyltransferase activity"/>
    <property type="evidence" value="ECO:0007669"/>
    <property type="project" value="TreeGrafter"/>
</dbReference>
<comment type="function">
    <text evidence="11">Required for proper folding and/or the stability of a subset of proteins in the endoplasmic reticulum. Component of glycosylphosphatidylinositol-mannosyltransferase 1 which transfers the first of the 4 mannoses in the GPI-anchor precursors during GPI-anchor biosynthesis. Probably acts by stabilizing the mannosyltransferase GPI14.</text>
</comment>
<accession>A0A9P4JH25</accession>
<dbReference type="PANTHER" id="PTHR28533:SF1">
    <property type="entry name" value="PROTEIN PBN1"/>
    <property type="match status" value="1"/>
</dbReference>
<proteinExistence type="inferred from homology"/>
<keyword evidence="7 11" id="KW-0256">Endoplasmic reticulum</keyword>
<comment type="caution">
    <text evidence="13">The sequence shown here is derived from an EMBL/GenBank/DDBJ whole genome shotgun (WGS) entry which is preliminary data.</text>
</comment>
<evidence type="ECO:0000256" key="5">
    <source>
        <dbReference type="ARBA" id="ARBA00022502"/>
    </source>
</evidence>
<feature type="region of interest" description="Disordered" evidence="12">
    <location>
        <begin position="539"/>
        <end position="560"/>
    </location>
</feature>
<keyword evidence="6 11" id="KW-0812">Transmembrane</keyword>
<dbReference type="AlphaFoldDB" id="A0A9P4JH25"/>
<dbReference type="SMART" id="SM00780">
    <property type="entry name" value="PIG-X"/>
    <property type="match status" value="1"/>
</dbReference>
<dbReference type="OrthoDB" id="5546453at2759"/>
<keyword evidence="8 11" id="KW-1133">Transmembrane helix</keyword>
<dbReference type="GO" id="GO:0006506">
    <property type="term" value="P:GPI anchor biosynthetic process"/>
    <property type="evidence" value="ECO:0007669"/>
    <property type="project" value="UniProtKB-KW"/>
</dbReference>
<comment type="pathway">
    <text evidence="2 11">Glycolipid biosynthesis; glycosylphosphatidylinositol-anchor biosynthesis.</text>
</comment>
<dbReference type="PANTHER" id="PTHR28533">
    <property type="entry name" value="PROTEIN PBN1"/>
    <property type="match status" value="1"/>
</dbReference>
<evidence type="ECO:0000256" key="3">
    <source>
        <dbReference type="ARBA" id="ARBA00010345"/>
    </source>
</evidence>
<dbReference type="Proteomes" id="UP000799536">
    <property type="component" value="Unassembled WGS sequence"/>
</dbReference>
<dbReference type="Pfam" id="PF08320">
    <property type="entry name" value="PIG-X"/>
    <property type="match status" value="1"/>
</dbReference>
<comment type="subcellular location">
    <subcellularLocation>
        <location evidence="11">Endoplasmic reticulum membrane</location>
        <topology evidence="11">Single-pass membrane protein</topology>
    </subcellularLocation>
    <subcellularLocation>
        <location evidence="1">Endoplasmic reticulum membrane</location>
        <topology evidence="1">Single-pass type III membrane protein</topology>
    </subcellularLocation>
</comment>
<organism evidence="13 14">
    <name type="scientific">Delitschia confertaspora ATCC 74209</name>
    <dbReference type="NCBI Taxonomy" id="1513339"/>
    <lineage>
        <taxon>Eukaryota</taxon>
        <taxon>Fungi</taxon>
        <taxon>Dikarya</taxon>
        <taxon>Ascomycota</taxon>
        <taxon>Pezizomycotina</taxon>
        <taxon>Dothideomycetes</taxon>
        <taxon>Pleosporomycetidae</taxon>
        <taxon>Pleosporales</taxon>
        <taxon>Delitschiaceae</taxon>
        <taxon>Delitschia</taxon>
    </lineage>
</organism>
<name>A0A9P4JH25_9PLEO</name>
<evidence type="ECO:0000313" key="14">
    <source>
        <dbReference type="Proteomes" id="UP000799536"/>
    </source>
</evidence>
<sequence>MKQRITYIVHDPESFNPTSLIVKGDTFSINGADAAKEHRITFSLSELPQEITKYLDRCHELHIRWVSERPYAPIAPFVARVSPGFHAFFTPLKTGDTNICPLLRTFDENFLCESPEHDFTVMPVLSERFSMSSSLQFYSLLPDLKHFVQYLHYRVICPPLDGLHEYSSECMIPNAASSPLSPLLSASYLDMDYDAISHALTISAFWAREPMDGSWTETITLNSKGGSIEIGVLSNENNPDPEDLAFSGFLTVLGQDDEPKPTHFQTPSRHHPLPPTNELTFTTGFSYPAGLHPTLELTLSSPAYAPIAPPNPTCKLHTHITLPSSLFIDKYQFSDPLFLQSHNLKSLRSISGATDLEAPEWVISQWGSAALFELSFPSESSQTSSPQSPLEGSSNTNFTVSIPLHTRYLPPSKVGGADSARVTVPYPVVFWACHTDSGTKQSASPFDRVHLGYEALFGPKTMFVHVPPAARDAPTLKLKGGPKKFGGGQSRLVAELNVPVLETKNAAVVEWGTVGVVVAAFLGLCWVLFRGNSPDGKAVKSMKGKGKLEDVVQGREKKNE</sequence>
<dbReference type="GO" id="GO:1990529">
    <property type="term" value="C:glycosylphosphatidylinositol-mannosyltransferase I complex"/>
    <property type="evidence" value="ECO:0007669"/>
    <property type="project" value="TreeGrafter"/>
</dbReference>
<dbReference type="GO" id="GO:0005789">
    <property type="term" value="C:endoplasmic reticulum membrane"/>
    <property type="evidence" value="ECO:0007669"/>
    <property type="project" value="UniProtKB-SubCell"/>
</dbReference>
<gene>
    <name evidence="13" type="ORF">GQ43DRAFT_376651</name>
</gene>
<evidence type="ECO:0000256" key="7">
    <source>
        <dbReference type="ARBA" id="ARBA00022824"/>
    </source>
</evidence>
<evidence type="ECO:0000256" key="8">
    <source>
        <dbReference type="ARBA" id="ARBA00022989"/>
    </source>
</evidence>